<keyword evidence="1" id="KW-0812">Transmembrane</keyword>
<dbReference type="RefSeq" id="WP_222824805.1">
    <property type="nucleotide sequence ID" value="NZ_JAHWXP010000002.1"/>
</dbReference>
<comment type="caution">
    <text evidence="2">The sequence shown here is derived from an EMBL/GenBank/DDBJ whole genome shotgun (WGS) entry which is preliminary data.</text>
</comment>
<evidence type="ECO:0000313" key="3">
    <source>
        <dbReference type="Proteomes" id="UP000759298"/>
    </source>
</evidence>
<reference evidence="2 3" key="1">
    <citation type="submission" date="2021-07" db="EMBL/GenBank/DDBJ databases">
        <title>Alteriqipengyuania abyssalis NZ-12B nov, sp.nov isolated from deep sea sponge in pacific ocean.</title>
        <authorList>
            <person name="Tareen S."/>
            <person name="Wink J."/>
        </authorList>
    </citation>
    <scope>NUCLEOTIDE SEQUENCE [LARGE SCALE GENOMIC DNA]</scope>
    <source>
        <strain evidence="2 3">NZ-12B</strain>
    </source>
</reference>
<feature type="transmembrane region" description="Helical" evidence="1">
    <location>
        <begin position="83"/>
        <end position="106"/>
    </location>
</feature>
<name>A0ABS7PDX0_9SPHN</name>
<organism evidence="2 3">
    <name type="scientific">Alteriqipengyuania abyssalis</name>
    <dbReference type="NCBI Taxonomy" id="2860200"/>
    <lineage>
        <taxon>Bacteria</taxon>
        <taxon>Pseudomonadati</taxon>
        <taxon>Pseudomonadota</taxon>
        <taxon>Alphaproteobacteria</taxon>
        <taxon>Sphingomonadales</taxon>
        <taxon>Erythrobacteraceae</taxon>
        <taxon>Alteriqipengyuania</taxon>
    </lineage>
</organism>
<protein>
    <recommendedName>
        <fullName evidence="4">DUF2484 family protein</fullName>
    </recommendedName>
</protein>
<dbReference type="Proteomes" id="UP000759298">
    <property type="component" value="Unassembled WGS sequence"/>
</dbReference>
<gene>
    <name evidence="2" type="ORF">KYN89_09460</name>
</gene>
<dbReference type="EMBL" id="JAHWXP010000002">
    <property type="protein sequence ID" value="MBY8337277.1"/>
    <property type="molecule type" value="Genomic_DNA"/>
</dbReference>
<accession>A0ABS7PDX0</accession>
<evidence type="ECO:0000313" key="2">
    <source>
        <dbReference type="EMBL" id="MBY8337277.1"/>
    </source>
</evidence>
<sequence length="118" mass="12466">MIRALPGAITALAVGALLWIVFNGLAGVAEPWDAPTFGYAYAVALVLAAGLGLIFPQQGWLAGGLVVWAMLPVMTVQSGLGPLMLVGVLFLFLLSIPSAFLAFWMARLRRGIIARATR</sequence>
<feature type="transmembrane region" description="Helical" evidence="1">
    <location>
        <begin position="60"/>
        <end position="77"/>
    </location>
</feature>
<evidence type="ECO:0000256" key="1">
    <source>
        <dbReference type="SAM" id="Phobius"/>
    </source>
</evidence>
<keyword evidence="1" id="KW-0472">Membrane</keyword>
<evidence type="ECO:0008006" key="4">
    <source>
        <dbReference type="Google" id="ProtNLM"/>
    </source>
</evidence>
<keyword evidence="3" id="KW-1185">Reference proteome</keyword>
<proteinExistence type="predicted"/>
<keyword evidence="1" id="KW-1133">Transmembrane helix</keyword>
<feature type="transmembrane region" description="Helical" evidence="1">
    <location>
        <begin position="36"/>
        <end position="55"/>
    </location>
</feature>